<dbReference type="Proteomes" id="UP000007488">
    <property type="component" value="Chromosome"/>
</dbReference>
<protein>
    <recommendedName>
        <fullName evidence="3">Phage protein</fullName>
    </recommendedName>
</protein>
<dbReference type="KEGG" id="sgy:Sgly_0775"/>
<dbReference type="RefSeq" id="WP_013624003.1">
    <property type="nucleotide sequence ID" value="NC_015172.1"/>
</dbReference>
<name>F0T168_SYNGF</name>
<reference evidence="1 2" key="1">
    <citation type="journal article" date="2011" name="Stand. Genomic Sci.">
        <title>Complete genome sequence of Syntrophobotulus glycolicus type strain (FlGlyR).</title>
        <authorList>
            <person name="Han C."/>
            <person name="Mwirichia R."/>
            <person name="Chertkov O."/>
            <person name="Held B."/>
            <person name="Lapidus A."/>
            <person name="Nolan M."/>
            <person name="Lucas S."/>
            <person name="Hammon N."/>
            <person name="Deshpande S."/>
            <person name="Cheng J.F."/>
            <person name="Tapia R."/>
            <person name="Goodwin L."/>
            <person name="Pitluck S."/>
            <person name="Huntemann M."/>
            <person name="Liolios K."/>
            <person name="Ivanova N."/>
            <person name="Pagani I."/>
            <person name="Mavromatis K."/>
            <person name="Ovchinikova G."/>
            <person name="Pati A."/>
            <person name="Chen A."/>
            <person name="Palaniappan K."/>
            <person name="Land M."/>
            <person name="Hauser L."/>
            <person name="Brambilla E.M."/>
            <person name="Rohde M."/>
            <person name="Spring S."/>
            <person name="Sikorski J."/>
            <person name="Goker M."/>
            <person name="Woyke T."/>
            <person name="Bristow J."/>
            <person name="Eisen J.A."/>
            <person name="Markowitz V."/>
            <person name="Hugenholtz P."/>
            <person name="Kyrpides N.C."/>
            <person name="Klenk H.P."/>
            <person name="Detter J.C."/>
        </authorList>
    </citation>
    <scope>NUCLEOTIDE SEQUENCE [LARGE SCALE GENOMIC DNA]</scope>
    <source>
        <strain evidence="2">DSM 8271 / FlGlyR</strain>
    </source>
</reference>
<keyword evidence="2" id="KW-1185">Reference proteome</keyword>
<accession>F0T168</accession>
<gene>
    <name evidence="1" type="ordered locus">Sgly_0775</name>
</gene>
<dbReference type="eggNOG" id="ENOG5032XWZ">
    <property type="taxonomic scope" value="Bacteria"/>
</dbReference>
<dbReference type="InterPro" id="IPR038512">
    <property type="entry name" value="GpU-like_sf"/>
</dbReference>
<dbReference type="Gene3D" id="3.30.70.1700">
    <property type="entry name" value="Phage minor tail protein U"/>
    <property type="match status" value="1"/>
</dbReference>
<proteinExistence type="predicted"/>
<dbReference type="EMBL" id="CP002547">
    <property type="protein sequence ID" value="ADY55132.1"/>
    <property type="molecule type" value="Genomic_DNA"/>
</dbReference>
<evidence type="ECO:0008006" key="3">
    <source>
        <dbReference type="Google" id="ProtNLM"/>
    </source>
</evidence>
<dbReference type="OrthoDB" id="1807999at2"/>
<reference evidence="2" key="2">
    <citation type="submission" date="2011-02" db="EMBL/GenBank/DDBJ databases">
        <title>The complete genome of Syntrophobotulus glycolicus DSM 8271.</title>
        <authorList>
            <person name="Lucas S."/>
            <person name="Copeland A."/>
            <person name="Lapidus A."/>
            <person name="Bruce D."/>
            <person name="Goodwin L."/>
            <person name="Pitluck S."/>
            <person name="Kyrpides N."/>
            <person name="Mavromatis K."/>
            <person name="Pagani I."/>
            <person name="Ivanova N."/>
            <person name="Mikhailova N."/>
            <person name="Chertkov O."/>
            <person name="Held B."/>
            <person name="Detter J.C."/>
            <person name="Tapia R."/>
            <person name="Han C."/>
            <person name="Land M."/>
            <person name="Hauser L."/>
            <person name="Markowitz V."/>
            <person name="Cheng J.-F."/>
            <person name="Hugenholtz P."/>
            <person name="Woyke T."/>
            <person name="Wu D."/>
            <person name="Spring S."/>
            <person name="Schroeder M."/>
            <person name="Brambilla E."/>
            <person name="Klenk H.-P."/>
            <person name="Eisen J.A."/>
        </authorList>
    </citation>
    <scope>NUCLEOTIDE SEQUENCE [LARGE SCALE GENOMIC DNA]</scope>
    <source>
        <strain evidence="2">DSM 8271 / FlGlyR</strain>
    </source>
</reference>
<organism evidence="1 2">
    <name type="scientific">Syntrophobotulus glycolicus (strain DSM 8271 / FlGlyR)</name>
    <dbReference type="NCBI Taxonomy" id="645991"/>
    <lineage>
        <taxon>Bacteria</taxon>
        <taxon>Bacillati</taxon>
        <taxon>Bacillota</taxon>
        <taxon>Clostridia</taxon>
        <taxon>Eubacteriales</taxon>
        <taxon>Desulfitobacteriaceae</taxon>
        <taxon>Syntrophobotulus</taxon>
    </lineage>
</organism>
<dbReference type="STRING" id="645991.Sgly_0775"/>
<evidence type="ECO:0000313" key="2">
    <source>
        <dbReference type="Proteomes" id="UP000007488"/>
    </source>
</evidence>
<evidence type="ECO:0000313" key="1">
    <source>
        <dbReference type="EMBL" id="ADY55132.1"/>
    </source>
</evidence>
<dbReference type="AlphaFoldDB" id="F0T168"/>
<dbReference type="HOGENOM" id="CLU_1676981_0_0_9"/>
<sequence length="157" mass="17357">MAAVSDIIRKTVDVLKAESGLAEIKEWQEVNNLITLKSPGISVGLEKETFTAYDRKVDNAEANLKIYVWVKDSDPARGEAEVRTLSHIVRLALAKDLYLSGLVDSGFVSGIEYLTADAGKEILIHLAEIDYQVSYLAERTEYAPALDIGEIKIENDD</sequence>